<dbReference type="PROSITE" id="PS50088">
    <property type="entry name" value="ANK_REPEAT"/>
    <property type="match status" value="4"/>
</dbReference>
<evidence type="ECO:0000313" key="4">
    <source>
        <dbReference type="EMBL" id="GKV42965.1"/>
    </source>
</evidence>
<feature type="repeat" description="ANK" evidence="1">
    <location>
        <begin position="182"/>
        <end position="204"/>
    </location>
</feature>
<dbReference type="Pfam" id="PF12796">
    <property type="entry name" value="Ank_2"/>
    <property type="match status" value="2"/>
</dbReference>
<dbReference type="InterPro" id="IPR036770">
    <property type="entry name" value="Ankyrin_rpt-contain_sf"/>
</dbReference>
<feature type="transmembrane region" description="Helical" evidence="2">
    <location>
        <begin position="377"/>
        <end position="399"/>
    </location>
</feature>
<protein>
    <recommendedName>
        <fullName evidence="3">PGG domain-containing protein</fullName>
    </recommendedName>
</protein>
<keyword evidence="2" id="KW-0812">Transmembrane</keyword>
<dbReference type="Gene3D" id="1.25.40.20">
    <property type="entry name" value="Ankyrin repeat-containing domain"/>
    <property type="match status" value="1"/>
</dbReference>
<comment type="caution">
    <text evidence="4">The sequence shown here is derived from an EMBL/GenBank/DDBJ whole genome shotgun (WGS) entry which is preliminary data.</text>
</comment>
<dbReference type="EMBL" id="BPVZ01000163">
    <property type="protein sequence ID" value="GKV42965.1"/>
    <property type="molecule type" value="Genomic_DNA"/>
</dbReference>
<keyword evidence="2" id="KW-1133">Transmembrane helix</keyword>
<dbReference type="Pfam" id="PF13962">
    <property type="entry name" value="PGG"/>
    <property type="match status" value="1"/>
</dbReference>
<dbReference type="SMART" id="SM00248">
    <property type="entry name" value="ANK"/>
    <property type="match status" value="5"/>
</dbReference>
<evidence type="ECO:0000259" key="3">
    <source>
        <dbReference type="Pfam" id="PF13962"/>
    </source>
</evidence>
<dbReference type="AlphaFoldDB" id="A0AAV5LZK5"/>
<feature type="repeat" description="ANK" evidence="1">
    <location>
        <begin position="73"/>
        <end position="95"/>
    </location>
</feature>
<evidence type="ECO:0000313" key="5">
    <source>
        <dbReference type="Proteomes" id="UP001054252"/>
    </source>
</evidence>
<keyword evidence="1" id="KW-0040">ANK repeat</keyword>
<keyword evidence="5" id="KW-1185">Reference proteome</keyword>
<organism evidence="4 5">
    <name type="scientific">Rubroshorea leprosula</name>
    <dbReference type="NCBI Taxonomy" id="152421"/>
    <lineage>
        <taxon>Eukaryota</taxon>
        <taxon>Viridiplantae</taxon>
        <taxon>Streptophyta</taxon>
        <taxon>Embryophyta</taxon>
        <taxon>Tracheophyta</taxon>
        <taxon>Spermatophyta</taxon>
        <taxon>Magnoliopsida</taxon>
        <taxon>eudicotyledons</taxon>
        <taxon>Gunneridae</taxon>
        <taxon>Pentapetalae</taxon>
        <taxon>rosids</taxon>
        <taxon>malvids</taxon>
        <taxon>Malvales</taxon>
        <taxon>Dipterocarpaceae</taxon>
        <taxon>Rubroshorea</taxon>
    </lineage>
</organism>
<dbReference type="PROSITE" id="PS50297">
    <property type="entry name" value="ANK_REP_REGION"/>
    <property type="match status" value="4"/>
</dbReference>
<gene>
    <name evidence="4" type="ORF">SLEP1_g50314</name>
</gene>
<evidence type="ECO:0000256" key="1">
    <source>
        <dbReference type="PROSITE-ProRule" id="PRU00023"/>
    </source>
</evidence>
<feature type="repeat" description="ANK" evidence="1">
    <location>
        <begin position="36"/>
        <end position="63"/>
    </location>
</feature>
<keyword evidence="2" id="KW-0472">Membrane</keyword>
<dbReference type="Proteomes" id="UP001054252">
    <property type="component" value="Unassembled WGS sequence"/>
</dbReference>
<feature type="transmembrane region" description="Helical" evidence="2">
    <location>
        <begin position="351"/>
        <end position="370"/>
    </location>
</feature>
<dbReference type="SUPFAM" id="SSF48403">
    <property type="entry name" value="Ankyrin repeat"/>
    <property type="match status" value="1"/>
</dbReference>
<proteinExistence type="predicted"/>
<name>A0AAV5LZK5_9ROSI</name>
<sequence>MDSSLFLAVSDGKVDTLLNLLQIDPLILERAATSSTADSPLHISAMLGHLGVVKELLKHKRDVLRYVKELNQYGFSSIHMASANGHVEVVRELLQISRELCSLKGNDGMTALHCAAVKGRVEVINLILQSYPDTVTDLTATRETALHLAVKNNQVEALEMLIKLVKDYHLDLVEIINSMDEEGNTVLHLAASRKNRSAIELLLNCNNPTPGVLEVNAVNKSGLTPLDVFLLCSCESMYSDMERLFMNSGAERSCNVDSKFRIAAAATAPNPTPTTTVLAGDVNGGVPNREDIINWEEYFKFQMEKSDPDKVRSDLLVVAVLMATATYQAMLSPPDAMKDRENNRYGYIFPYYAICNTIGFYMSLYIILILTNSHPMYWELFAASLAMFATYGCALGSITPQGHNGRVAQIVCFLVPFLISYAVPNVRKWYKKRRRVGLTHQSDHVQNA</sequence>
<accession>A0AAV5LZK5</accession>
<feature type="domain" description="PGG" evidence="3">
    <location>
        <begin position="310"/>
        <end position="388"/>
    </location>
</feature>
<feature type="transmembrane region" description="Helical" evidence="2">
    <location>
        <begin position="405"/>
        <end position="424"/>
    </location>
</feature>
<dbReference type="InterPro" id="IPR026961">
    <property type="entry name" value="PGG_dom"/>
</dbReference>
<evidence type="ECO:0000256" key="2">
    <source>
        <dbReference type="SAM" id="Phobius"/>
    </source>
</evidence>
<dbReference type="PANTHER" id="PTHR24128">
    <property type="entry name" value="HOMEOBOX PROTEIN WARIAI"/>
    <property type="match status" value="1"/>
</dbReference>
<feature type="repeat" description="ANK" evidence="1">
    <location>
        <begin position="107"/>
        <end position="129"/>
    </location>
</feature>
<reference evidence="4 5" key="1">
    <citation type="journal article" date="2021" name="Commun. Biol.">
        <title>The genome of Shorea leprosula (Dipterocarpaceae) highlights the ecological relevance of drought in aseasonal tropical rainforests.</title>
        <authorList>
            <person name="Ng K.K.S."/>
            <person name="Kobayashi M.J."/>
            <person name="Fawcett J.A."/>
            <person name="Hatakeyama M."/>
            <person name="Paape T."/>
            <person name="Ng C.H."/>
            <person name="Ang C.C."/>
            <person name="Tnah L.H."/>
            <person name="Lee C.T."/>
            <person name="Nishiyama T."/>
            <person name="Sese J."/>
            <person name="O'Brien M.J."/>
            <person name="Copetti D."/>
            <person name="Mohd Noor M.I."/>
            <person name="Ong R.C."/>
            <person name="Putra M."/>
            <person name="Sireger I.Z."/>
            <person name="Indrioko S."/>
            <person name="Kosugi Y."/>
            <person name="Izuno A."/>
            <person name="Isagi Y."/>
            <person name="Lee S.L."/>
            <person name="Shimizu K.K."/>
        </authorList>
    </citation>
    <scope>NUCLEOTIDE SEQUENCE [LARGE SCALE GENOMIC DNA]</scope>
    <source>
        <strain evidence="4">214</strain>
    </source>
</reference>
<dbReference type="InterPro" id="IPR002110">
    <property type="entry name" value="Ankyrin_rpt"/>
</dbReference>
<dbReference type="Pfam" id="PF00023">
    <property type="entry name" value="Ank"/>
    <property type="match status" value="1"/>
</dbReference>
<dbReference type="PANTHER" id="PTHR24128:SF61">
    <property type="entry name" value="ANKYRIN REPEAT-CONTAINING PROTEIN BDA1-LIKE"/>
    <property type="match status" value="1"/>
</dbReference>